<dbReference type="PANTHER" id="PTHR46211:SF1">
    <property type="entry name" value="GLYCEROPHOSPHODIESTER PHOSPHODIESTERASE, CYTOPLASMIC"/>
    <property type="match status" value="1"/>
</dbReference>
<dbReference type="STRING" id="185761.SAMN05660282_01966"/>
<accession>A0A1I2UWA8</accession>
<sequence length="244" mass="27571">MSHTHATTPGIVAHRGLSHAHQELSLAAYEAAFALPIDGVECDVRLSADGVPILVHDADFSRLSGGADKRLIRELSAQEAAREHGILTLDEFLSLALRYPEHRIYIEFKQAGRNEDLALEPAVVKTLIRHGLRNKAAERICFISFSPFSLHRAKQLAPTIPRIYLRPEWFRWANPMDFLPRDYAGLGVSIERAKRRPQLLYRQYLPSYVWTVDEADDLLWAAENGADFIATNRADLACEVFDLK</sequence>
<dbReference type="GO" id="GO:0008081">
    <property type="term" value="F:phosphoric diester hydrolase activity"/>
    <property type="evidence" value="ECO:0007669"/>
    <property type="project" value="InterPro"/>
</dbReference>
<dbReference type="Proteomes" id="UP000199065">
    <property type="component" value="Unassembled WGS sequence"/>
</dbReference>
<dbReference type="OrthoDB" id="9758957at2"/>
<dbReference type="PANTHER" id="PTHR46211">
    <property type="entry name" value="GLYCEROPHOSPHORYL DIESTER PHOSPHODIESTERASE"/>
    <property type="match status" value="1"/>
</dbReference>
<organism evidence="2 3">
    <name type="scientific">Corynebacterium spheniscorum</name>
    <dbReference type="NCBI Taxonomy" id="185761"/>
    <lineage>
        <taxon>Bacteria</taxon>
        <taxon>Bacillati</taxon>
        <taxon>Actinomycetota</taxon>
        <taxon>Actinomycetes</taxon>
        <taxon>Mycobacteriales</taxon>
        <taxon>Corynebacteriaceae</taxon>
        <taxon>Corynebacterium</taxon>
    </lineage>
</organism>
<gene>
    <name evidence="2" type="ORF">SAMN05660282_01966</name>
</gene>
<protein>
    <submittedName>
        <fullName evidence="2">Glycerophosphoryl diester phosphodiesterase</fullName>
    </submittedName>
</protein>
<dbReference type="GO" id="GO:0006629">
    <property type="term" value="P:lipid metabolic process"/>
    <property type="evidence" value="ECO:0007669"/>
    <property type="project" value="InterPro"/>
</dbReference>
<dbReference type="InterPro" id="IPR017946">
    <property type="entry name" value="PLC-like_Pdiesterase_TIM-brl"/>
</dbReference>
<evidence type="ECO:0000313" key="3">
    <source>
        <dbReference type="Proteomes" id="UP000199065"/>
    </source>
</evidence>
<dbReference type="InterPro" id="IPR030395">
    <property type="entry name" value="GP_PDE_dom"/>
</dbReference>
<dbReference type="Gene3D" id="3.20.20.190">
    <property type="entry name" value="Phosphatidylinositol (PI) phosphodiesterase"/>
    <property type="match status" value="1"/>
</dbReference>
<dbReference type="EMBL" id="FOPJ01000015">
    <property type="protein sequence ID" value="SFG79226.1"/>
    <property type="molecule type" value="Genomic_DNA"/>
</dbReference>
<keyword evidence="3" id="KW-1185">Reference proteome</keyword>
<evidence type="ECO:0000259" key="1">
    <source>
        <dbReference type="PROSITE" id="PS51704"/>
    </source>
</evidence>
<proteinExistence type="predicted"/>
<dbReference type="RefSeq" id="WP_092286869.1">
    <property type="nucleotide sequence ID" value="NZ_FOPJ01000015.1"/>
</dbReference>
<dbReference type="AlphaFoldDB" id="A0A1I2UWA8"/>
<dbReference type="Pfam" id="PF03009">
    <property type="entry name" value="GDPD"/>
    <property type="match status" value="1"/>
</dbReference>
<dbReference type="PROSITE" id="PS51704">
    <property type="entry name" value="GP_PDE"/>
    <property type="match status" value="1"/>
</dbReference>
<feature type="domain" description="GP-PDE" evidence="1">
    <location>
        <begin position="9"/>
        <end position="241"/>
    </location>
</feature>
<name>A0A1I2UWA8_9CORY</name>
<dbReference type="SUPFAM" id="SSF51695">
    <property type="entry name" value="PLC-like phosphodiesterases"/>
    <property type="match status" value="1"/>
</dbReference>
<evidence type="ECO:0000313" key="2">
    <source>
        <dbReference type="EMBL" id="SFG79226.1"/>
    </source>
</evidence>
<reference evidence="2 3" key="1">
    <citation type="submission" date="2016-10" db="EMBL/GenBank/DDBJ databases">
        <authorList>
            <person name="de Groot N.N."/>
        </authorList>
    </citation>
    <scope>NUCLEOTIDE SEQUENCE [LARGE SCALE GENOMIC DNA]</scope>
    <source>
        <strain>J11</strain>
        <strain evidence="3">PG 39</strain>
    </source>
</reference>